<dbReference type="InterPro" id="IPR016024">
    <property type="entry name" value="ARM-type_fold"/>
</dbReference>
<comment type="caution">
    <text evidence="3">The sequence shown here is derived from an EMBL/GenBank/DDBJ whole genome shotgun (WGS) entry which is preliminary data.</text>
</comment>
<proteinExistence type="predicted"/>
<keyword evidence="4" id="KW-1185">Reference proteome</keyword>
<gene>
    <name evidence="3" type="ORF">CUNI_LOCUS13029</name>
</gene>
<evidence type="ECO:0000313" key="3">
    <source>
        <dbReference type="EMBL" id="CAG5127471.1"/>
    </source>
</evidence>
<reference evidence="3" key="1">
    <citation type="submission" date="2021-04" db="EMBL/GenBank/DDBJ databases">
        <authorList>
            <consortium name="Molecular Ecology Group"/>
        </authorList>
    </citation>
    <scope>NUCLEOTIDE SEQUENCE</scope>
</reference>
<evidence type="ECO:0000256" key="1">
    <source>
        <dbReference type="SAM" id="MobiDB-lite"/>
    </source>
</evidence>
<dbReference type="InterPro" id="IPR045841">
    <property type="entry name" value="E3_UBR4_N"/>
</dbReference>
<dbReference type="EMBL" id="CAJHNH020002691">
    <property type="protein sequence ID" value="CAG5127471.1"/>
    <property type="molecule type" value="Genomic_DNA"/>
</dbReference>
<feature type="compositionally biased region" description="Acidic residues" evidence="1">
    <location>
        <begin position="336"/>
        <end position="358"/>
    </location>
</feature>
<evidence type="ECO:0000259" key="2">
    <source>
        <dbReference type="Pfam" id="PF19423"/>
    </source>
</evidence>
<accession>A0A8S3ZL48</accession>
<feature type="non-terminal residue" evidence="3">
    <location>
        <position position="1"/>
    </location>
</feature>
<organism evidence="3 4">
    <name type="scientific">Candidula unifasciata</name>
    <dbReference type="NCBI Taxonomy" id="100452"/>
    <lineage>
        <taxon>Eukaryota</taxon>
        <taxon>Metazoa</taxon>
        <taxon>Spiralia</taxon>
        <taxon>Lophotrochozoa</taxon>
        <taxon>Mollusca</taxon>
        <taxon>Gastropoda</taxon>
        <taxon>Heterobranchia</taxon>
        <taxon>Euthyneura</taxon>
        <taxon>Panpulmonata</taxon>
        <taxon>Eupulmonata</taxon>
        <taxon>Stylommatophora</taxon>
        <taxon>Helicina</taxon>
        <taxon>Helicoidea</taxon>
        <taxon>Geomitridae</taxon>
        <taxon>Candidula</taxon>
    </lineage>
</organism>
<dbReference type="Proteomes" id="UP000678393">
    <property type="component" value="Unassembled WGS sequence"/>
</dbReference>
<protein>
    <recommendedName>
        <fullName evidence="2">E3 ubiquitin-protein ligase UBR4 N-terminal domain-containing protein</fullName>
    </recommendedName>
</protein>
<sequence length="379" mass="42146">WCPEGASVADLGKVMFPLIYDVTTEYLGDIVVFLKAKFLDRQEGERFEEKAYKHAIQTCNQIIVEFSDSESGLDEKILYECIKFMETNLEKVVARKAFKAVYTEGSDLTSVLLSVTRSNLSDSYTSRILKFFNKLFHLAEREPGDENLRALCQSLSGLASLDKGDIQNLFTKIIKGSEGSSDNSVVRENNNLLLTLIQHIVKVKSPIGEEGVTAILKVLIPMAAPLLESGQPGDLQIFPDLMMVLQTLAGVGSGYGHVILFESAVQWLEICKSKLATKEALEAAINNEVERQGVLETLCCLLTYIGEILGALKRPSDRARSFSPLLEREPIPPSESEGEWTEDLAHDDDDSAGEDSDEETLHNKLCTFTITQKEFMNQH</sequence>
<feature type="non-terminal residue" evidence="3">
    <location>
        <position position="379"/>
    </location>
</feature>
<dbReference type="OrthoDB" id="30336at2759"/>
<name>A0A8S3ZL48_9EUPU</name>
<dbReference type="PANTHER" id="PTHR21725">
    <property type="entry name" value="E3 UBIQUITIN-PROTEIN LIGASE UBR4"/>
    <property type="match status" value="1"/>
</dbReference>
<dbReference type="InterPro" id="IPR045189">
    <property type="entry name" value="UBR4-like"/>
</dbReference>
<evidence type="ECO:0000313" key="4">
    <source>
        <dbReference type="Proteomes" id="UP000678393"/>
    </source>
</evidence>
<dbReference type="PANTHER" id="PTHR21725:SF1">
    <property type="entry name" value="E3 UBIQUITIN-PROTEIN LIGASE UBR4"/>
    <property type="match status" value="1"/>
</dbReference>
<dbReference type="Pfam" id="PF19423">
    <property type="entry name" value="E3_UBR4_N"/>
    <property type="match status" value="1"/>
</dbReference>
<dbReference type="AlphaFoldDB" id="A0A8S3ZL48"/>
<dbReference type="SUPFAM" id="SSF48371">
    <property type="entry name" value="ARM repeat"/>
    <property type="match status" value="1"/>
</dbReference>
<feature type="region of interest" description="Disordered" evidence="1">
    <location>
        <begin position="323"/>
        <end position="360"/>
    </location>
</feature>
<feature type="domain" description="E3 ubiquitin-protein ligase UBR4 N-terminal" evidence="2">
    <location>
        <begin position="1"/>
        <end position="354"/>
    </location>
</feature>